<dbReference type="Proteomes" id="UP001594351">
    <property type="component" value="Unassembled WGS sequence"/>
</dbReference>
<evidence type="ECO:0000313" key="2">
    <source>
        <dbReference type="Proteomes" id="UP001594351"/>
    </source>
</evidence>
<gene>
    <name evidence="1" type="ORF">ACFL27_28155</name>
</gene>
<dbReference type="SUPFAM" id="SSF50118">
    <property type="entry name" value="Cell growth inhibitor/plasmid maintenance toxic component"/>
    <property type="match status" value="1"/>
</dbReference>
<accession>A0ABV6Z6K0</accession>
<dbReference type="Gene3D" id="2.30.30.110">
    <property type="match status" value="1"/>
</dbReference>
<organism evidence="1 2">
    <name type="scientific">candidate division CSSED10-310 bacterium</name>
    <dbReference type="NCBI Taxonomy" id="2855610"/>
    <lineage>
        <taxon>Bacteria</taxon>
        <taxon>Bacteria division CSSED10-310</taxon>
    </lineage>
</organism>
<comment type="caution">
    <text evidence="1">The sequence shown here is derived from an EMBL/GenBank/DDBJ whole genome shotgun (WGS) entry which is preliminary data.</text>
</comment>
<protein>
    <submittedName>
        <fullName evidence="1">Type II toxin-antitoxin system PemK/MazF family toxin</fullName>
    </submittedName>
</protein>
<keyword evidence="2" id="KW-1185">Reference proteome</keyword>
<evidence type="ECO:0000313" key="1">
    <source>
        <dbReference type="EMBL" id="MFC1854074.1"/>
    </source>
</evidence>
<dbReference type="InterPro" id="IPR011067">
    <property type="entry name" value="Plasmid_toxin/cell-grow_inhib"/>
</dbReference>
<name>A0ABV6Z6K0_UNCC1</name>
<feature type="non-terminal residue" evidence="1">
    <location>
        <position position="1"/>
    </location>
</feature>
<dbReference type="PANTHER" id="PTHR33988">
    <property type="entry name" value="ENDORIBONUCLEASE MAZF-RELATED"/>
    <property type="match status" value="1"/>
</dbReference>
<reference evidence="1 2" key="1">
    <citation type="submission" date="2024-09" db="EMBL/GenBank/DDBJ databases">
        <title>Laminarin stimulates single cell rates of sulfate reduction while oxygen inhibits transcriptomic activity in coastal marine sediment.</title>
        <authorList>
            <person name="Lindsay M."/>
            <person name="Orcutt B."/>
            <person name="Emerson D."/>
            <person name="Stepanauskas R."/>
            <person name="D'Angelo T."/>
        </authorList>
    </citation>
    <scope>NUCLEOTIDE SEQUENCE [LARGE SCALE GENOMIC DNA]</scope>
    <source>
        <strain evidence="1">SAG AM-311-K15</strain>
    </source>
</reference>
<sequence length="66" mass="7269">AISSSVRLYPMNVKVDPPEGGLEKPSIVKARQLLSVDKSRLTKRLGTVKTETMHHVCRALKLSLAL</sequence>
<dbReference type="InterPro" id="IPR003477">
    <property type="entry name" value="PemK-like"/>
</dbReference>
<proteinExistence type="predicted"/>
<dbReference type="EMBL" id="JBHPBY010000707">
    <property type="protein sequence ID" value="MFC1854074.1"/>
    <property type="molecule type" value="Genomic_DNA"/>
</dbReference>
<dbReference type="Pfam" id="PF02452">
    <property type="entry name" value="PemK_toxin"/>
    <property type="match status" value="1"/>
</dbReference>